<proteinExistence type="predicted"/>
<protein>
    <submittedName>
        <fullName evidence="1">Uncharacterized protein</fullName>
    </submittedName>
</protein>
<organism evidence="1 2">
    <name type="scientific">Portunus trituberculatus</name>
    <name type="common">Swimming crab</name>
    <name type="synonym">Neptunus trituberculatus</name>
    <dbReference type="NCBI Taxonomy" id="210409"/>
    <lineage>
        <taxon>Eukaryota</taxon>
        <taxon>Metazoa</taxon>
        <taxon>Ecdysozoa</taxon>
        <taxon>Arthropoda</taxon>
        <taxon>Crustacea</taxon>
        <taxon>Multicrustacea</taxon>
        <taxon>Malacostraca</taxon>
        <taxon>Eumalacostraca</taxon>
        <taxon>Eucarida</taxon>
        <taxon>Decapoda</taxon>
        <taxon>Pleocyemata</taxon>
        <taxon>Brachyura</taxon>
        <taxon>Eubrachyura</taxon>
        <taxon>Portunoidea</taxon>
        <taxon>Portunidae</taxon>
        <taxon>Portuninae</taxon>
        <taxon>Portunus</taxon>
    </lineage>
</organism>
<reference evidence="1 2" key="1">
    <citation type="submission" date="2019-05" db="EMBL/GenBank/DDBJ databases">
        <title>Another draft genome of Portunus trituberculatus and its Hox gene families provides insights of decapod evolution.</title>
        <authorList>
            <person name="Jeong J.-H."/>
            <person name="Song I."/>
            <person name="Kim S."/>
            <person name="Choi T."/>
            <person name="Kim D."/>
            <person name="Ryu S."/>
            <person name="Kim W."/>
        </authorList>
    </citation>
    <scope>NUCLEOTIDE SEQUENCE [LARGE SCALE GENOMIC DNA]</scope>
    <source>
        <tissue evidence="1">Muscle</tissue>
    </source>
</reference>
<sequence length="105" mass="11772">MLMSLIHPHRKDSHYSLRTDCKSPTLSLKAVFRAPNEGGVQQVDRPVLRRRPALRRPSLLNPVQAIFSTPLHRVSSLFAPHRSVLPFSVPSCRTLLRSAPAPPHP</sequence>
<accession>A0A5B7J8C7</accession>
<gene>
    <name evidence="1" type="ORF">E2C01_083560</name>
</gene>
<dbReference type="EMBL" id="VSRR010078439">
    <property type="protein sequence ID" value="MPC88644.1"/>
    <property type="molecule type" value="Genomic_DNA"/>
</dbReference>
<evidence type="ECO:0000313" key="2">
    <source>
        <dbReference type="Proteomes" id="UP000324222"/>
    </source>
</evidence>
<comment type="caution">
    <text evidence="1">The sequence shown here is derived from an EMBL/GenBank/DDBJ whole genome shotgun (WGS) entry which is preliminary data.</text>
</comment>
<dbReference type="Proteomes" id="UP000324222">
    <property type="component" value="Unassembled WGS sequence"/>
</dbReference>
<keyword evidence="2" id="KW-1185">Reference proteome</keyword>
<dbReference type="AlphaFoldDB" id="A0A5B7J8C7"/>
<name>A0A5B7J8C7_PORTR</name>
<evidence type="ECO:0000313" key="1">
    <source>
        <dbReference type="EMBL" id="MPC88644.1"/>
    </source>
</evidence>